<feature type="transmembrane region" description="Helical" evidence="5">
    <location>
        <begin position="190"/>
        <end position="209"/>
    </location>
</feature>
<gene>
    <name evidence="6" type="ORF">RM531_12515</name>
</gene>
<feature type="transmembrane region" description="Helical" evidence="5">
    <location>
        <begin position="121"/>
        <end position="146"/>
    </location>
</feature>
<proteinExistence type="predicted"/>
<evidence type="ECO:0000256" key="1">
    <source>
        <dbReference type="ARBA" id="ARBA00004141"/>
    </source>
</evidence>
<feature type="transmembrane region" description="Helical" evidence="5">
    <location>
        <begin position="94"/>
        <end position="114"/>
    </location>
</feature>
<dbReference type="Gene3D" id="1.20.1530.20">
    <property type="match status" value="1"/>
</dbReference>
<dbReference type="PANTHER" id="PTHR10361">
    <property type="entry name" value="SODIUM-BILE ACID COTRANSPORTER"/>
    <property type="match status" value="1"/>
</dbReference>
<keyword evidence="4 5" id="KW-0472">Membrane</keyword>
<dbReference type="RefSeq" id="WP_311659681.1">
    <property type="nucleotide sequence ID" value="NZ_JAVRHY010000013.1"/>
</dbReference>
<comment type="caution">
    <text evidence="6">The sequence shown here is derived from an EMBL/GenBank/DDBJ whole genome shotgun (WGS) entry which is preliminary data.</text>
</comment>
<feature type="transmembrane region" description="Helical" evidence="5">
    <location>
        <begin position="36"/>
        <end position="53"/>
    </location>
</feature>
<keyword evidence="3 5" id="KW-1133">Transmembrane helix</keyword>
<feature type="transmembrane region" description="Helical" evidence="5">
    <location>
        <begin position="264"/>
        <end position="287"/>
    </location>
</feature>
<reference evidence="6 7" key="1">
    <citation type="submission" date="2023-09" db="EMBL/GenBank/DDBJ databases">
        <authorList>
            <person name="Rey-Velasco X."/>
        </authorList>
    </citation>
    <scope>NUCLEOTIDE SEQUENCE [LARGE SCALE GENOMIC DNA]</scope>
    <source>
        <strain evidence="6 7">P385</strain>
    </source>
</reference>
<evidence type="ECO:0000256" key="3">
    <source>
        <dbReference type="ARBA" id="ARBA00022989"/>
    </source>
</evidence>
<organism evidence="6 7">
    <name type="scientific">Spectribacter acetivorans</name>
    <dbReference type="NCBI Taxonomy" id="3075603"/>
    <lineage>
        <taxon>Bacteria</taxon>
        <taxon>Pseudomonadati</taxon>
        <taxon>Pseudomonadota</taxon>
        <taxon>Gammaproteobacteria</taxon>
        <taxon>Salinisphaerales</taxon>
        <taxon>Salinisphaeraceae</taxon>
        <taxon>Spectribacter</taxon>
    </lineage>
</organism>
<comment type="subcellular location">
    <subcellularLocation>
        <location evidence="1">Membrane</location>
        <topology evidence="1">Multi-pass membrane protein</topology>
    </subcellularLocation>
</comment>
<sequence length="303" mass="31139">MTLAVALTRGLPLFALLAALTAFVWPGVFVPGRDLIVPLLMLIMFGMGATLTPRDFGHAFARPGAIGLGVALQYLAMPLVAWLIATVMALPDQVAVGLILVGAVSGGTASNVICHLARGDVALSISMTAVSTLVAVVATPLLTWLYAGRGVPVPVFDMMLSITRIVILPVCAGMALNVLAGARLAGLKPWLPVVSTVGIVLVIGIIVALNRESLASMGPAVVLAVVLHNGVGLALGYGAAIVIWGDPVRARTVAIEVGMQNSGLAVALATQYFSAAAAMPGALFSVWHNLSGSVLAAWWARRA</sequence>
<name>A0ABU3B9Z7_9GAMM</name>
<evidence type="ECO:0000256" key="5">
    <source>
        <dbReference type="SAM" id="Phobius"/>
    </source>
</evidence>
<dbReference type="Pfam" id="PF01758">
    <property type="entry name" value="SBF"/>
    <property type="match status" value="1"/>
</dbReference>
<dbReference type="InterPro" id="IPR038770">
    <property type="entry name" value="Na+/solute_symporter_sf"/>
</dbReference>
<evidence type="ECO:0000256" key="4">
    <source>
        <dbReference type="ARBA" id="ARBA00023136"/>
    </source>
</evidence>
<dbReference type="InterPro" id="IPR004710">
    <property type="entry name" value="Bilac:Na_transpt"/>
</dbReference>
<keyword evidence="7" id="KW-1185">Reference proteome</keyword>
<dbReference type="EMBL" id="JAVRHY010000013">
    <property type="protein sequence ID" value="MDT0619300.1"/>
    <property type="molecule type" value="Genomic_DNA"/>
</dbReference>
<keyword evidence="2 5" id="KW-0812">Transmembrane</keyword>
<evidence type="ECO:0000256" key="2">
    <source>
        <dbReference type="ARBA" id="ARBA00022692"/>
    </source>
</evidence>
<feature type="transmembrane region" description="Helical" evidence="5">
    <location>
        <begin position="158"/>
        <end position="178"/>
    </location>
</feature>
<dbReference type="PANTHER" id="PTHR10361:SF28">
    <property type="entry name" value="P3 PROTEIN-RELATED"/>
    <property type="match status" value="1"/>
</dbReference>
<feature type="transmembrane region" description="Helical" evidence="5">
    <location>
        <begin position="221"/>
        <end position="244"/>
    </location>
</feature>
<accession>A0ABU3B9Z7</accession>
<evidence type="ECO:0000313" key="7">
    <source>
        <dbReference type="Proteomes" id="UP001259982"/>
    </source>
</evidence>
<protein>
    <submittedName>
        <fullName evidence="6">Bile acid:sodium symporter family protein</fullName>
    </submittedName>
</protein>
<dbReference type="InterPro" id="IPR002657">
    <property type="entry name" value="BilAc:Na_symport/Acr3"/>
</dbReference>
<dbReference type="Proteomes" id="UP001259982">
    <property type="component" value="Unassembled WGS sequence"/>
</dbReference>
<feature type="transmembrane region" description="Helical" evidence="5">
    <location>
        <begin position="65"/>
        <end position="88"/>
    </location>
</feature>
<evidence type="ECO:0000313" key="6">
    <source>
        <dbReference type="EMBL" id="MDT0619300.1"/>
    </source>
</evidence>